<proteinExistence type="predicted"/>
<dbReference type="CDD" id="cd04480">
    <property type="entry name" value="RPA1_DBD_A_like"/>
    <property type="match status" value="1"/>
</dbReference>
<evidence type="ECO:0000313" key="3">
    <source>
        <dbReference type="Proteomes" id="UP000245207"/>
    </source>
</evidence>
<protein>
    <submittedName>
        <fullName evidence="2">Replication protein A 70 kDa DNA-binding subunit D</fullName>
    </submittedName>
</protein>
<dbReference type="PANTHER" id="PTHR47165:SF4">
    <property type="entry name" value="OS03G0429900 PROTEIN"/>
    <property type="match status" value="1"/>
</dbReference>
<dbReference type="EMBL" id="PKPP01003578">
    <property type="protein sequence ID" value="PWA68713.1"/>
    <property type="molecule type" value="Genomic_DNA"/>
</dbReference>
<organism evidence="2 3">
    <name type="scientific">Artemisia annua</name>
    <name type="common">Sweet wormwood</name>
    <dbReference type="NCBI Taxonomy" id="35608"/>
    <lineage>
        <taxon>Eukaryota</taxon>
        <taxon>Viridiplantae</taxon>
        <taxon>Streptophyta</taxon>
        <taxon>Embryophyta</taxon>
        <taxon>Tracheophyta</taxon>
        <taxon>Spermatophyta</taxon>
        <taxon>Magnoliopsida</taxon>
        <taxon>eudicotyledons</taxon>
        <taxon>Gunneridae</taxon>
        <taxon>Pentapetalae</taxon>
        <taxon>asterids</taxon>
        <taxon>campanulids</taxon>
        <taxon>Asterales</taxon>
        <taxon>Asteraceae</taxon>
        <taxon>Asteroideae</taxon>
        <taxon>Anthemideae</taxon>
        <taxon>Artemisiinae</taxon>
        <taxon>Artemisia</taxon>
    </lineage>
</organism>
<dbReference type="Gene3D" id="2.40.50.140">
    <property type="entry name" value="Nucleic acid-binding proteins"/>
    <property type="match status" value="2"/>
</dbReference>
<dbReference type="InterPro" id="IPR003871">
    <property type="entry name" value="RFA1B/D_OB_1st"/>
</dbReference>
<dbReference type="Proteomes" id="UP000245207">
    <property type="component" value="Unassembled WGS sequence"/>
</dbReference>
<keyword evidence="2" id="KW-0238">DNA-binding</keyword>
<dbReference type="SUPFAM" id="SSF50249">
    <property type="entry name" value="Nucleic acid-binding proteins"/>
    <property type="match status" value="2"/>
</dbReference>
<comment type="caution">
    <text evidence="2">The sequence shown here is derived from an EMBL/GenBank/DDBJ whole genome shotgun (WGS) entry which is preliminary data.</text>
</comment>
<evidence type="ECO:0000313" key="2">
    <source>
        <dbReference type="EMBL" id="PWA68713.1"/>
    </source>
</evidence>
<evidence type="ECO:0000259" key="1">
    <source>
        <dbReference type="Pfam" id="PF02721"/>
    </source>
</evidence>
<dbReference type="PANTHER" id="PTHR47165">
    <property type="entry name" value="OS03G0429900 PROTEIN"/>
    <property type="match status" value="1"/>
</dbReference>
<accession>A0A2U1N5E8</accession>
<dbReference type="Pfam" id="PF02721">
    <property type="entry name" value="DUF223"/>
    <property type="match status" value="1"/>
</dbReference>
<dbReference type="GO" id="GO:0003677">
    <property type="term" value="F:DNA binding"/>
    <property type="evidence" value="ECO:0007669"/>
    <property type="project" value="UniProtKB-KW"/>
</dbReference>
<keyword evidence="3" id="KW-1185">Reference proteome</keyword>
<dbReference type="CDD" id="cd04481">
    <property type="entry name" value="RPA1_DBD_B_like"/>
    <property type="match status" value="1"/>
</dbReference>
<reference evidence="2 3" key="1">
    <citation type="journal article" date="2018" name="Mol. Plant">
        <title>The genome of Artemisia annua provides insight into the evolution of Asteraceae family and artemisinin biosynthesis.</title>
        <authorList>
            <person name="Shen Q."/>
            <person name="Zhang L."/>
            <person name="Liao Z."/>
            <person name="Wang S."/>
            <person name="Yan T."/>
            <person name="Shi P."/>
            <person name="Liu M."/>
            <person name="Fu X."/>
            <person name="Pan Q."/>
            <person name="Wang Y."/>
            <person name="Lv Z."/>
            <person name="Lu X."/>
            <person name="Zhang F."/>
            <person name="Jiang W."/>
            <person name="Ma Y."/>
            <person name="Chen M."/>
            <person name="Hao X."/>
            <person name="Li L."/>
            <person name="Tang Y."/>
            <person name="Lv G."/>
            <person name="Zhou Y."/>
            <person name="Sun X."/>
            <person name="Brodelius P.E."/>
            <person name="Rose J.K.C."/>
            <person name="Tang K."/>
        </authorList>
    </citation>
    <scope>NUCLEOTIDE SEQUENCE [LARGE SCALE GENOMIC DNA]</scope>
    <source>
        <strain evidence="3">cv. Huhao1</strain>
        <tissue evidence="2">Leaf</tissue>
    </source>
</reference>
<dbReference type="AlphaFoldDB" id="A0A2U1N5E8"/>
<dbReference type="InterPro" id="IPR012340">
    <property type="entry name" value="NA-bd_OB-fold"/>
</dbReference>
<sequence>MLLSSGSIYFCDDWHFGTVRSAFFISEGPAVPCGPCGLHGLMCLQFSDATTMSVADEITNNEECSTIKVKIIHIWKTTSTLWVSSSKGENINMLLMDEKGNKIHACANHYVLKLCQPMLKKDNCILLSNFNLYTGLEGMQLTNHVGKIYFKNNTSISVVQDFNCAHDGFEFIEYHDIITDEKYNKLAFDIIGLISSKPKLKAIYYRKKTTIISEFKLQNLNGDEVNVTLWEDNADKLDNYLSQEYIQNEPVVLVIQLAKINTWGNEHEVSTIPFCTKVIINENIPAITSFKRRLLDKKICNTKSKIVDQDDSIANEAQYSESAPIDAGDLSTVKHGNACDVTVINISVDEDEAQCSESAPIDDGDLSTVKHGNACDVTVINISDDEDEIYAAGLNGYRSTPILKKPKQNEQYVYNISDDDIDLHDTDNEVVCLTHNNRRLSRTNSGTFTNMCKTDCFVNESNDEVGCFAGTSHGFSKSTFQRGKNICKLDDYFEYEIDGGYGFTSEEASFKDDVSEQLKLDMDSLNGKKKTNHTYDADYIIQHNCTWWNHNAHENEDMVVYVPFHPNIGYYYQLKIESNIWNGLGMQKYRKGEIVHRKWVYSVNLHVVTHEQDHSQIKALVLEGNWYQFGQDYGFEEEKMLRIKLVRYEVQKLDDEILKIPIFHATFRKIDCIMDAQRHSARLARASEKENANSPSKGK</sequence>
<gene>
    <name evidence="2" type="ORF">CTI12_AA302200</name>
</gene>
<name>A0A2U1N5E8_ARTAN</name>
<feature type="domain" description="Replication protein A 70 kDa DNA-binding subunit B/D first OB fold" evidence="1">
    <location>
        <begin position="59"/>
        <end position="157"/>
    </location>
</feature>